<comment type="caution">
    <text evidence="1">The sequence shown here is derived from an EMBL/GenBank/DDBJ whole genome shotgun (WGS) entry which is preliminary data.</text>
</comment>
<evidence type="ECO:0000313" key="1">
    <source>
        <dbReference type="EMBL" id="GAH04873.1"/>
    </source>
</evidence>
<proteinExistence type="predicted"/>
<dbReference type="EMBL" id="BART01023245">
    <property type="protein sequence ID" value="GAH04873.1"/>
    <property type="molecule type" value="Genomic_DNA"/>
</dbReference>
<sequence length="143" mass="14838">IYVLKVTGGAALPALAKLASEPGIVSGFSIPPNCAVVVSLGSDDATLIRPGRLYVAGVPQSGVIGENLSAAYLATFTTDWALIAGATLTGVGGDWIPSILRTVEAGAPLVPPVPVDVDSVRIKPILYGQRRRNSRQRGYTPFP</sequence>
<accession>X1E885</accession>
<feature type="non-terminal residue" evidence="1">
    <location>
        <position position="1"/>
    </location>
</feature>
<dbReference type="AlphaFoldDB" id="X1E885"/>
<name>X1E885_9ZZZZ</name>
<protein>
    <submittedName>
        <fullName evidence="1">Uncharacterized protein</fullName>
    </submittedName>
</protein>
<reference evidence="1" key="1">
    <citation type="journal article" date="2014" name="Front. Microbiol.">
        <title>High frequency of phylogenetically diverse reductive dehalogenase-homologous genes in deep subseafloor sedimentary metagenomes.</title>
        <authorList>
            <person name="Kawai M."/>
            <person name="Futagami T."/>
            <person name="Toyoda A."/>
            <person name="Takaki Y."/>
            <person name="Nishi S."/>
            <person name="Hori S."/>
            <person name="Arai W."/>
            <person name="Tsubouchi T."/>
            <person name="Morono Y."/>
            <person name="Uchiyama I."/>
            <person name="Ito T."/>
            <person name="Fujiyama A."/>
            <person name="Inagaki F."/>
            <person name="Takami H."/>
        </authorList>
    </citation>
    <scope>NUCLEOTIDE SEQUENCE</scope>
    <source>
        <strain evidence="1">Expedition CK06-06</strain>
    </source>
</reference>
<organism evidence="1">
    <name type="scientific">marine sediment metagenome</name>
    <dbReference type="NCBI Taxonomy" id="412755"/>
    <lineage>
        <taxon>unclassified sequences</taxon>
        <taxon>metagenomes</taxon>
        <taxon>ecological metagenomes</taxon>
    </lineage>
</organism>
<gene>
    <name evidence="1" type="ORF">S01H4_42348</name>
</gene>